<name>A0A5N6HDQ6_ASPFL</name>
<evidence type="ECO:0000313" key="1">
    <source>
        <dbReference type="EMBL" id="KAB8251934.1"/>
    </source>
</evidence>
<organism evidence="1">
    <name type="scientific">Aspergillus flavus</name>
    <dbReference type="NCBI Taxonomy" id="5059"/>
    <lineage>
        <taxon>Eukaryota</taxon>
        <taxon>Fungi</taxon>
        <taxon>Dikarya</taxon>
        <taxon>Ascomycota</taxon>
        <taxon>Pezizomycotina</taxon>
        <taxon>Eurotiomycetes</taxon>
        <taxon>Eurotiomycetidae</taxon>
        <taxon>Eurotiales</taxon>
        <taxon>Aspergillaceae</taxon>
        <taxon>Aspergillus</taxon>
        <taxon>Aspergillus subgen. Circumdati</taxon>
    </lineage>
</organism>
<accession>A0A5N6HDQ6</accession>
<protein>
    <submittedName>
        <fullName evidence="1">Uncharacterized protein</fullName>
    </submittedName>
</protein>
<dbReference type="EMBL" id="ML734557">
    <property type="protein sequence ID" value="KAB8251934.1"/>
    <property type="molecule type" value="Genomic_DNA"/>
</dbReference>
<dbReference type="AlphaFoldDB" id="A0A5N6HDQ6"/>
<gene>
    <name evidence="1" type="ORF">BDV35DRAFT_337619</name>
</gene>
<proteinExistence type="predicted"/>
<dbReference type="Proteomes" id="UP000325434">
    <property type="component" value="Unassembled WGS sequence"/>
</dbReference>
<sequence length="100" mass="11815">MLFIFSYKLTFCRVLSSMVRTCPDFGPFLYLPTHTRSCYRCSYPRPEYGLARVADVCLHFGPKQKDIISHPVIYNIEPPRYRFGRYYSSKSRRDAASWKS</sequence>
<reference evidence="1" key="1">
    <citation type="submission" date="2019-04" db="EMBL/GenBank/DDBJ databases">
        <title>Friends and foes A comparative genomics study of 23 Aspergillus species from section Flavi.</title>
        <authorList>
            <consortium name="DOE Joint Genome Institute"/>
            <person name="Kjaerbolling I."/>
            <person name="Vesth T."/>
            <person name="Frisvad J.C."/>
            <person name="Nybo J.L."/>
            <person name="Theobald S."/>
            <person name="Kildgaard S."/>
            <person name="Isbrandt T."/>
            <person name="Kuo A."/>
            <person name="Sato A."/>
            <person name="Lyhne E.K."/>
            <person name="Kogle M.E."/>
            <person name="Wiebenga A."/>
            <person name="Kun R.S."/>
            <person name="Lubbers R.J."/>
            <person name="Makela M.R."/>
            <person name="Barry K."/>
            <person name="Chovatia M."/>
            <person name="Clum A."/>
            <person name="Daum C."/>
            <person name="Haridas S."/>
            <person name="He G."/>
            <person name="LaButti K."/>
            <person name="Lipzen A."/>
            <person name="Mondo S."/>
            <person name="Riley R."/>
            <person name="Salamov A."/>
            <person name="Simmons B.A."/>
            <person name="Magnuson J.K."/>
            <person name="Henrissat B."/>
            <person name="Mortensen U.H."/>
            <person name="Larsen T.O."/>
            <person name="Devries R.P."/>
            <person name="Grigoriev I.V."/>
            <person name="Machida M."/>
            <person name="Baker S.E."/>
            <person name="Andersen M.R."/>
        </authorList>
    </citation>
    <scope>NUCLEOTIDE SEQUENCE [LARGE SCALE GENOMIC DNA]</scope>
    <source>
        <strain evidence="1">CBS 121.62</strain>
    </source>
</reference>